<evidence type="ECO:0000313" key="3">
    <source>
        <dbReference type="EMBL" id="MDT8760992.1"/>
    </source>
</evidence>
<dbReference type="SUPFAM" id="SSF53187">
    <property type="entry name" value="Zn-dependent exopeptidases"/>
    <property type="match status" value="1"/>
</dbReference>
<dbReference type="InterPro" id="IPR045175">
    <property type="entry name" value="M28_fam"/>
</dbReference>
<proteinExistence type="predicted"/>
<dbReference type="PANTHER" id="PTHR12147">
    <property type="entry name" value="METALLOPEPTIDASE M28 FAMILY MEMBER"/>
    <property type="match status" value="1"/>
</dbReference>
<dbReference type="EMBL" id="JALMLT010000006">
    <property type="protein sequence ID" value="MDT8760992.1"/>
    <property type="molecule type" value="Genomic_DNA"/>
</dbReference>
<dbReference type="Pfam" id="PF04389">
    <property type="entry name" value="Peptidase_M28"/>
    <property type="match status" value="1"/>
</dbReference>
<organism evidence="3">
    <name type="scientific">Sphingomonas psychrotolerans</name>
    <dbReference type="NCBI Taxonomy" id="1327635"/>
    <lineage>
        <taxon>Bacteria</taxon>
        <taxon>Pseudomonadati</taxon>
        <taxon>Pseudomonadota</taxon>
        <taxon>Alphaproteobacteria</taxon>
        <taxon>Sphingomonadales</taxon>
        <taxon>Sphingomonadaceae</taxon>
        <taxon>Sphingomonas</taxon>
    </lineage>
</organism>
<feature type="signal peptide" evidence="1">
    <location>
        <begin position="1"/>
        <end position="27"/>
    </location>
</feature>
<comment type="caution">
    <text evidence="3">The sequence shown here is derived from an EMBL/GenBank/DDBJ whole genome shotgun (WGS) entry which is preliminary data.</text>
</comment>
<accession>A0ABU3N906</accession>
<feature type="domain" description="Peptidase M28" evidence="2">
    <location>
        <begin position="239"/>
        <end position="428"/>
    </location>
</feature>
<name>A0ABU3N906_9SPHN</name>
<feature type="chain" id="PRO_5047494593" evidence="1">
    <location>
        <begin position="28"/>
        <end position="456"/>
    </location>
</feature>
<keyword evidence="1" id="KW-0732">Signal</keyword>
<dbReference type="Gene3D" id="3.40.630.10">
    <property type="entry name" value="Zn peptidases"/>
    <property type="match status" value="1"/>
</dbReference>
<dbReference type="InterPro" id="IPR007484">
    <property type="entry name" value="Peptidase_M28"/>
</dbReference>
<dbReference type="PANTHER" id="PTHR12147:SF26">
    <property type="entry name" value="PEPTIDASE M28 DOMAIN-CONTAINING PROTEIN"/>
    <property type="match status" value="1"/>
</dbReference>
<evidence type="ECO:0000259" key="2">
    <source>
        <dbReference type="Pfam" id="PF04389"/>
    </source>
</evidence>
<dbReference type="Gene3D" id="3.50.30.30">
    <property type="match status" value="1"/>
</dbReference>
<protein>
    <submittedName>
        <fullName evidence="3">M28 family peptidase</fullName>
    </submittedName>
</protein>
<reference evidence="3" key="1">
    <citation type="submission" date="2022-04" db="EMBL/GenBank/DDBJ databases">
        <title>Tomato heritable bacteria conferring resistance against bacterial wilt.</title>
        <authorList>
            <person name="Yin J."/>
        </authorList>
    </citation>
    <scope>NUCLEOTIDE SEQUENCE</scope>
    <source>
        <strain evidence="3">Cra20</strain>
    </source>
</reference>
<gene>
    <name evidence="3" type="ORF">MZO42_20020</name>
</gene>
<evidence type="ECO:0000256" key="1">
    <source>
        <dbReference type="SAM" id="SignalP"/>
    </source>
</evidence>
<sequence>MPTICSKPKTMFLAAALATGLALPAHAQRAPAPITPDQVRAHVDILAGPALRGRGSATPDEAAAAAYVAAMFRGYGLATAPGMTGYTQPVEIVSLRLDGAPVLTANGQPVDAPLLFASTGQPVRGKLAIFAGTDPAQVPAADVVIVTNAGVNGLQIAGGVDPSKVKLVIIRATEQVRGYYERIGGRPRLPRHIKGEAPRPRPTVVALADAAFDKLAAQEGSDVALELPGLVEQAQVTTNAIGWLPGTDPAAGVLLITAHLDHLGVRPDGKVMYGANDDASGTAAVLELARSLAGKKHRRGILFAAYGSEEAGGFGARWFGEHPPVPLSEIVANLEIEMIGQQDPKLPAGTMMMTGYERSTFGETLKAHGALVTTDPYPEQNFFQRSDNYALALKGVVAHTVSGWATVPTYHTPEDTIERLDLPFMARAIQSLVKPLASLADSKARPEWKPGGRPSE</sequence>